<keyword evidence="2" id="KW-0547">Nucleotide-binding</keyword>
<evidence type="ECO:0000256" key="5">
    <source>
        <dbReference type="SAM" id="Coils"/>
    </source>
</evidence>
<reference evidence="9 10" key="1">
    <citation type="submission" date="2019-04" db="EMBL/GenBank/DDBJ databases">
        <authorList>
            <person name="Van Vliet M D."/>
        </authorList>
    </citation>
    <scope>NUCLEOTIDE SEQUENCE [LARGE SCALE GENOMIC DNA]</scope>
    <source>
        <strain evidence="9 10">F1</strain>
    </source>
</reference>
<feature type="compositionally biased region" description="Basic and acidic residues" evidence="6">
    <location>
        <begin position="697"/>
        <end position="706"/>
    </location>
</feature>
<protein>
    <submittedName>
        <fullName evidence="9">Serine/threonine-protein kinase PknD</fullName>
    </submittedName>
</protein>
<evidence type="ECO:0000256" key="4">
    <source>
        <dbReference type="ARBA" id="ARBA00022840"/>
    </source>
</evidence>
<keyword evidence="3 9" id="KW-0418">Kinase</keyword>
<feature type="domain" description="Protein kinase" evidence="8">
    <location>
        <begin position="53"/>
        <end position="340"/>
    </location>
</feature>
<keyword evidence="4" id="KW-0067">ATP-binding</keyword>
<dbReference type="PROSITE" id="PS50011">
    <property type="entry name" value="PROTEIN_KINASE_DOM"/>
    <property type="match status" value="1"/>
</dbReference>
<feature type="transmembrane region" description="Helical" evidence="7">
    <location>
        <begin position="367"/>
        <end position="386"/>
    </location>
</feature>
<evidence type="ECO:0000313" key="9">
    <source>
        <dbReference type="EMBL" id="VGO14152.1"/>
    </source>
</evidence>
<keyword evidence="7" id="KW-1133">Transmembrane helix</keyword>
<evidence type="ECO:0000313" key="10">
    <source>
        <dbReference type="Proteomes" id="UP000366872"/>
    </source>
</evidence>
<sequence length="731" mass="82114">MADGDSKDLERDFSERYETLASFYNTDALEMSADEVASLTPILNSLKDDIARYREIGKIAEGGEKKISLVHDHRLDRRVAMAHAVRNGSPQDLEQFLREARLTANLAHPNIMPVYNMGLDENGEPFFSMELIPGDSLKSIVRKLREGDAQYRETYSIETLLNIFLKICDAIAFAHSRKVLHLDIKPDNIRVGGFGEVLVCDWGLACVVNSPDGDPNAESFELDADVLNDMTLSGTMKGTPGFMAPEQTQAYGAKTPQTDIYSLGALLYVLLTHKLPVEGESANEVIRNTREGKVVPPRRRRPDRRIPLGLVAVMMKALALKPEDRYESVVALGQDISRFLSGHPTRAEHAGWITKTSLLLRRHNRMAFLLIFFLLVLAFVVTGNLASVSREKAEAIAARKKAEENFELYRKELRTTQALGAGLGEAMLFTVRSRDFVNAPSMIHLLETGLAENIDTVKRQNLYEQKGILHFVLEEFNAANESFDAAGNTKRIGQLRELSQKYAKIKPVDKKRLPDNELANLFNEAKTANQMTMYYLYYHHMRRRPASASPEQHVALAGAVLDKLNYARRSQNQPLALTKTEEGYHLDLSRSSYTVFKINIIDVYRRNVLAALKLTSLDVSHTKLDNFYELRGIRLQELRMAGVKLENPKQLYKQIEPFRLKRLVLDVEDYPKEVIAEVRKNKIEVIDAKRLAAQAKKQAEAKEQSAAKKKNAAPATPARPAGSESPGSTVP</sequence>
<dbReference type="GO" id="GO:0005524">
    <property type="term" value="F:ATP binding"/>
    <property type="evidence" value="ECO:0007669"/>
    <property type="project" value="UniProtKB-KW"/>
</dbReference>
<dbReference type="Gene3D" id="1.10.510.10">
    <property type="entry name" value="Transferase(Phosphotransferase) domain 1"/>
    <property type="match status" value="1"/>
</dbReference>
<keyword evidence="7" id="KW-0472">Membrane</keyword>
<dbReference type="GO" id="GO:0004674">
    <property type="term" value="F:protein serine/threonine kinase activity"/>
    <property type="evidence" value="ECO:0007669"/>
    <property type="project" value="TreeGrafter"/>
</dbReference>
<organism evidence="9 10">
    <name type="scientific">Pontiella desulfatans</name>
    <dbReference type="NCBI Taxonomy" id="2750659"/>
    <lineage>
        <taxon>Bacteria</taxon>
        <taxon>Pseudomonadati</taxon>
        <taxon>Kiritimatiellota</taxon>
        <taxon>Kiritimatiellia</taxon>
        <taxon>Kiritimatiellales</taxon>
        <taxon>Pontiellaceae</taxon>
        <taxon>Pontiella</taxon>
    </lineage>
</organism>
<dbReference type="AlphaFoldDB" id="A0A6C2U2D6"/>
<feature type="coiled-coil region" evidence="5">
    <location>
        <begin position="385"/>
        <end position="419"/>
    </location>
</feature>
<evidence type="ECO:0000256" key="6">
    <source>
        <dbReference type="SAM" id="MobiDB-lite"/>
    </source>
</evidence>
<dbReference type="EMBL" id="CAAHFG010000001">
    <property type="protein sequence ID" value="VGO14152.1"/>
    <property type="molecule type" value="Genomic_DNA"/>
</dbReference>
<dbReference type="Pfam" id="PF00069">
    <property type="entry name" value="Pkinase"/>
    <property type="match status" value="1"/>
</dbReference>
<dbReference type="InterPro" id="IPR000719">
    <property type="entry name" value="Prot_kinase_dom"/>
</dbReference>
<dbReference type="CDD" id="cd14014">
    <property type="entry name" value="STKc_PknB_like"/>
    <property type="match status" value="1"/>
</dbReference>
<evidence type="ECO:0000256" key="3">
    <source>
        <dbReference type="ARBA" id="ARBA00022777"/>
    </source>
</evidence>
<keyword evidence="5" id="KW-0175">Coiled coil</keyword>
<proteinExistence type="predicted"/>
<dbReference type="SUPFAM" id="SSF56112">
    <property type="entry name" value="Protein kinase-like (PK-like)"/>
    <property type="match status" value="1"/>
</dbReference>
<dbReference type="Proteomes" id="UP000366872">
    <property type="component" value="Unassembled WGS sequence"/>
</dbReference>
<feature type="region of interest" description="Disordered" evidence="6">
    <location>
        <begin position="697"/>
        <end position="731"/>
    </location>
</feature>
<dbReference type="PANTHER" id="PTHR43289">
    <property type="entry name" value="MITOGEN-ACTIVATED PROTEIN KINASE KINASE KINASE 20-RELATED"/>
    <property type="match status" value="1"/>
</dbReference>
<keyword evidence="7" id="KW-0812">Transmembrane</keyword>
<name>A0A6C2U2D6_PONDE</name>
<evidence type="ECO:0000259" key="8">
    <source>
        <dbReference type="PROSITE" id="PS50011"/>
    </source>
</evidence>
<feature type="compositionally biased region" description="Low complexity" evidence="6">
    <location>
        <begin position="712"/>
        <end position="721"/>
    </location>
</feature>
<evidence type="ECO:0000256" key="7">
    <source>
        <dbReference type="SAM" id="Phobius"/>
    </source>
</evidence>
<dbReference type="Gene3D" id="3.30.200.20">
    <property type="entry name" value="Phosphorylase Kinase, domain 1"/>
    <property type="match status" value="1"/>
</dbReference>
<gene>
    <name evidence="9" type="primary">pknD_8</name>
    <name evidence="9" type="ORF">PDESU_02711</name>
</gene>
<dbReference type="RefSeq" id="WP_136079656.1">
    <property type="nucleotide sequence ID" value="NZ_CAAHFG010000001.1"/>
</dbReference>
<keyword evidence="1" id="KW-0808">Transferase</keyword>
<evidence type="ECO:0000256" key="1">
    <source>
        <dbReference type="ARBA" id="ARBA00022679"/>
    </source>
</evidence>
<dbReference type="PANTHER" id="PTHR43289:SF6">
    <property type="entry name" value="SERINE_THREONINE-PROTEIN KINASE NEKL-3"/>
    <property type="match status" value="1"/>
</dbReference>
<dbReference type="SMART" id="SM00220">
    <property type="entry name" value="S_TKc"/>
    <property type="match status" value="1"/>
</dbReference>
<dbReference type="InterPro" id="IPR011009">
    <property type="entry name" value="Kinase-like_dom_sf"/>
</dbReference>
<accession>A0A6C2U2D6</accession>
<evidence type="ECO:0000256" key="2">
    <source>
        <dbReference type="ARBA" id="ARBA00022741"/>
    </source>
</evidence>
<keyword evidence="10" id="KW-1185">Reference proteome</keyword>